<name>A0A8D1HAA7_PIG</name>
<feature type="region of interest" description="Disordered" evidence="1">
    <location>
        <begin position="37"/>
        <end position="90"/>
    </location>
</feature>
<feature type="region of interest" description="Disordered" evidence="1">
    <location>
        <begin position="218"/>
        <end position="338"/>
    </location>
</feature>
<feature type="compositionally biased region" description="Basic and acidic residues" evidence="1">
    <location>
        <begin position="69"/>
        <end position="82"/>
    </location>
</feature>
<protein>
    <submittedName>
        <fullName evidence="2">Spermatosis associated 32</fullName>
    </submittedName>
</protein>
<dbReference type="Proteomes" id="UP000694720">
    <property type="component" value="Unplaced"/>
</dbReference>
<accession>A0A8D1HAA7</accession>
<dbReference type="Proteomes" id="UP000694728">
    <property type="component" value="Unplaced"/>
</dbReference>
<feature type="compositionally biased region" description="Pro residues" evidence="1">
    <location>
        <begin position="170"/>
        <end position="189"/>
    </location>
</feature>
<dbReference type="InterPro" id="IPR029297">
    <property type="entry name" value="SPATA32"/>
</dbReference>
<sequence length="338" mass="37301">SNQQDPSLRVLNPDPKLGPEWKPQAFKQPELCSGVVGKPEVKPKAEPKLQMANLEPYNEDPKPQGPRLESLHPHPEGLRQKDISQWSTKSNSSYLGFAEEEKVLSPDHRSIRVQTSRHLFWSDKLIQASEHSLQEKTQKSPTRTSRHPKKPSISKDTLCSKKLLQDPSDQPAPPDSGSPQPPSPDPPSSPQTIGLAELINLASSLAVASSSKTDLPSLKHLIKASPQKATEPSAEATTDEPKKEKPSQDLPPEKPLETRELPKAPKEEDRRLPHPYLDFSKPGFKRATIEGEVKFLQSPNMSPQPQGAEKDSVPGTKKGSPLLLKIHFKLSSPTSPEK</sequence>
<evidence type="ECO:0000313" key="2">
    <source>
        <dbReference type="Ensembl" id="ENSSSCP00045015145.1"/>
    </source>
</evidence>
<feature type="region of interest" description="Disordered" evidence="1">
    <location>
        <begin position="1"/>
        <end position="25"/>
    </location>
</feature>
<proteinExistence type="predicted"/>
<dbReference type="PANTHER" id="PTHR37338:SF1">
    <property type="entry name" value="SPERMATOGENESIS-ASSOCIATED PROTEIN 32"/>
    <property type="match status" value="1"/>
</dbReference>
<evidence type="ECO:0000313" key="3">
    <source>
        <dbReference type="Proteomes" id="UP000694728"/>
    </source>
</evidence>
<reference evidence="2" key="1">
    <citation type="submission" date="2025-05" db="UniProtKB">
        <authorList>
            <consortium name="Ensembl"/>
        </authorList>
    </citation>
    <scope>IDENTIFICATION</scope>
</reference>
<dbReference type="PANTHER" id="PTHR37338">
    <property type="entry name" value="SPERMATOGENESIS-ASSOCIATED PROTEIN 32"/>
    <property type="match status" value="1"/>
</dbReference>
<dbReference type="Ensembl" id="ENSSSCT00045021993.1">
    <property type="protein sequence ID" value="ENSSSCP00045015145.1"/>
    <property type="gene ID" value="ENSSSCG00045012918.1"/>
</dbReference>
<dbReference type="Pfam" id="PF15310">
    <property type="entry name" value="VAD1-2"/>
    <property type="match status" value="1"/>
</dbReference>
<dbReference type="AlphaFoldDB" id="A0A8D1HAA7"/>
<organism evidence="2 3">
    <name type="scientific">Sus scrofa</name>
    <name type="common">Pig</name>
    <dbReference type="NCBI Taxonomy" id="9823"/>
    <lineage>
        <taxon>Eukaryota</taxon>
        <taxon>Metazoa</taxon>
        <taxon>Chordata</taxon>
        <taxon>Craniata</taxon>
        <taxon>Vertebrata</taxon>
        <taxon>Euteleostomi</taxon>
        <taxon>Mammalia</taxon>
        <taxon>Eutheria</taxon>
        <taxon>Laurasiatheria</taxon>
        <taxon>Artiodactyla</taxon>
        <taxon>Suina</taxon>
        <taxon>Suidae</taxon>
        <taxon>Sus</taxon>
    </lineage>
</organism>
<dbReference type="GO" id="GO:0007283">
    <property type="term" value="P:spermatogenesis"/>
    <property type="evidence" value="ECO:0007669"/>
    <property type="project" value="InterPro"/>
</dbReference>
<feature type="region of interest" description="Disordered" evidence="1">
    <location>
        <begin position="128"/>
        <end position="196"/>
    </location>
</feature>
<feature type="compositionally biased region" description="Basic and acidic residues" evidence="1">
    <location>
        <begin position="239"/>
        <end position="272"/>
    </location>
</feature>
<dbReference type="Ensembl" id="ENSSSCT00035092706.1">
    <property type="protein sequence ID" value="ENSSSCP00035038904.1"/>
    <property type="gene ID" value="ENSSSCG00035068682.1"/>
</dbReference>
<evidence type="ECO:0000256" key="1">
    <source>
        <dbReference type="SAM" id="MobiDB-lite"/>
    </source>
</evidence>